<evidence type="ECO:0000313" key="1">
    <source>
        <dbReference type="EMBL" id="GAF02044.1"/>
    </source>
</evidence>
<dbReference type="EMBL" id="BAMD01000005">
    <property type="protein sequence ID" value="GAF02044.1"/>
    <property type="molecule type" value="Genomic_DNA"/>
</dbReference>
<dbReference type="OrthoDB" id="596512at2"/>
<accession>W7YHJ9</accession>
<name>W7YHJ9_9BACT</name>
<dbReference type="eggNOG" id="ENOG502Z7NG">
    <property type="taxonomic scope" value="Bacteria"/>
</dbReference>
<dbReference type="InterPro" id="IPR038636">
    <property type="entry name" value="Wzi_sf"/>
</dbReference>
<sequence>MQHVRILVFIVLLLGFGQSFAQNKIRVHVESRGVVSSNSHLLPLFQYSNQWGIVSPFEQKQGLLLAGAEYKLLETRNFQLGMGVSGVVKNKFDDSFLHEAYLNGSLFNVIDFNVGKQAYTPVSIDDDLTSGGFMLNSNARPLPGLMLSINDYWPVSFLRDWVEIKGGIVQGVMNDDRTGSGKGRSADDLLVHEKWFYIRGGRLNVKPYVGLFHGALFGGTRPNGDKVPVDFWSTFFAKGSNKIGGGEATNAAGAHDGFWDMGIYYASSIADFQVYVQKPFADGSGLKIAKGKDHDYKIGMYAKIKNIKGIKNISLELIKTDHQSGAGIPDPVRPSTGGIFFIDEIDDPDSFMLNEFGIETEGYDQGDLKRYLESNQNYGHKYGGRDDYNNNGTYYNGWTYHHMPMGTPLYHTYWQAQAYAPDWTPNNDVVFVNNRIKGIHLGLEGDVTESLSYLIKATYTLNKGTYGERFLYRYSWVEDPDYLYEEGKTQLYSYLGLSYRNKKWKDFSIQGTLSFDTGELYNAVGCSLGIKYTPTFNL</sequence>
<protein>
    <recommendedName>
        <fullName evidence="3">Capsule assembly protein Wzi</fullName>
    </recommendedName>
</protein>
<dbReference type="RefSeq" id="WP_027473433.1">
    <property type="nucleotide sequence ID" value="NZ_BAMD01000005.1"/>
</dbReference>
<dbReference type="Gene3D" id="2.40.160.130">
    <property type="entry name" value="Capsule assembly protein Wzi"/>
    <property type="match status" value="1"/>
</dbReference>
<evidence type="ECO:0000313" key="2">
    <source>
        <dbReference type="Proteomes" id="UP000019402"/>
    </source>
</evidence>
<dbReference type="STRING" id="869213.GCA_000517085_04148"/>
<dbReference type="Proteomes" id="UP000019402">
    <property type="component" value="Unassembled WGS sequence"/>
</dbReference>
<dbReference type="AlphaFoldDB" id="W7YHJ9"/>
<gene>
    <name evidence="1" type="ORF">JCM21142_1670</name>
</gene>
<proteinExistence type="predicted"/>
<keyword evidence="2" id="KW-1185">Reference proteome</keyword>
<reference evidence="1 2" key="1">
    <citation type="journal article" date="2014" name="Genome Announc.">
        <title>Draft Genome Sequence of Cytophaga fermentans JCM 21142T, a Facultative Anaerobe Isolated from Marine Mud.</title>
        <authorList>
            <person name="Starns D."/>
            <person name="Oshima K."/>
            <person name="Suda W."/>
            <person name="Iino T."/>
            <person name="Yuki M."/>
            <person name="Inoue J."/>
            <person name="Kitamura K."/>
            <person name="Iida T."/>
            <person name="Darby A."/>
            <person name="Hattori M."/>
            <person name="Ohkuma M."/>
        </authorList>
    </citation>
    <scope>NUCLEOTIDE SEQUENCE [LARGE SCALE GENOMIC DNA]</scope>
    <source>
        <strain evidence="1 2">JCM 21142</strain>
    </source>
</reference>
<comment type="caution">
    <text evidence="1">The sequence shown here is derived from an EMBL/GenBank/DDBJ whole genome shotgun (WGS) entry which is preliminary data.</text>
</comment>
<organism evidence="1 2">
    <name type="scientific">Saccharicrinis fermentans DSM 9555 = JCM 21142</name>
    <dbReference type="NCBI Taxonomy" id="869213"/>
    <lineage>
        <taxon>Bacteria</taxon>
        <taxon>Pseudomonadati</taxon>
        <taxon>Bacteroidota</taxon>
        <taxon>Bacteroidia</taxon>
        <taxon>Marinilabiliales</taxon>
        <taxon>Marinilabiliaceae</taxon>
        <taxon>Saccharicrinis</taxon>
    </lineage>
</organism>
<evidence type="ECO:0008006" key="3">
    <source>
        <dbReference type="Google" id="ProtNLM"/>
    </source>
</evidence>